<evidence type="ECO:0000313" key="1">
    <source>
        <dbReference type="EMBL" id="EAX91154.1"/>
    </source>
</evidence>
<dbReference type="KEGG" id="tva:4748847"/>
<dbReference type="InParanoid" id="A2FVB4"/>
<dbReference type="SUPFAM" id="SSF48371">
    <property type="entry name" value="ARM repeat"/>
    <property type="match status" value="1"/>
</dbReference>
<reference evidence="1" key="2">
    <citation type="journal article" date="2007" name="Science">
        <title>Draft genome sequence of the sexually transmitted pathogen Trichomonas vaginalis.</title>
        <authorList>
            <person name="Carlton J.M."/>
            <person name="Hirt R.P."/>
            <person name="Silva J.C."/>
            <person name="Delcher A.L."/>
            <person name="Schatz M."/>
            <person name="Zhao Q."/>
            <person name="Wortman J.R."/>
            <person name="Bidwell S.L."/>
            <person name="Alsmark U.C.M."/>
            <person name="Besteiro S."/>
            <person name="Sicheritz-Ponten T."/>
            <person name="Noel C.J."/>
            <person name="Dacks J.B."/>
            <person name="Foster P.G."/>
            <person name="Simillion C."/>
            <person name="Van de Peer Y."/>
            <person name="Miranda-Saavedra D."/>
            <person name="Barton G.J."/>
            <person name="Westrop G.D."/>
            <person name="Mueller S."/>
            <person name="Dessi D."/>
            <person name="Fiori P.L."/>
            <person name="Ren Q."/>
            <person name="Paulsen I."/>
            <person name="Zhang H."/>
            <person name="Bastida-Corcuera F.D."/>
            <person name="Simoes-Barbosa A."/>
            <person name="Brown M.T."/>
            <person name="Hayes R.D."/>
            <person name="Mukherjee M."/>
            <person name="Okumura C.Y."/>
            <person name="Schneider R."/>
            <person name="Smith A.J."/>
            <person name="Vanacova S."/>
            <person name="Villalvazo M."/>
            <person name="Haas B.J."/>
            <person name="Pertea M."/>
            <person name="Feldblyum T.V."/>
            <person name="Utterback T.R."/>
            <person name="Shu C.L."/>
            <person name="Osoegawa K."/>
            <person name="de Jong P.J."/>
            <person name="Hrdy I."/>
            <person name="Horvathova L."/>
            <person name="Zubacova Z."/>
            <person name="Dolezal P."/>
            <person name="Malik S.B."/>
            <person name="Logsdon J.M. Jr."/>
            <person name="Henze K."/>
            <person name="Gupta A."/>
            <person name="Wang C.C."/>
            <person name="Dunne R.L."/>
            <person name="Upcroft J.A."/>
            <person name="Upcroft P."/>
            <person name="White O."/>
            <person name="Salzberg S.L."/>
            <person name="Tang P."/>
            <person name="Chiu C.-H."/>
            <person name="Lee Y.-S."/>
            <person name="Embley T.M."/>
            <person name="Coombs G.H."/>
            <person name="Mottram J.C."/>
            <person name="Tachezy J."/>
            <person name="Fraser-Liggett C.M."/>
            <person name="Johnson P.J."/>
        </authorList>
    </citation>
    <scope>NUCLEOTIDE SEQUENCE [LARGE SCALE GENOMIC DNA]</scope>
    <source>
        <strain evidence="1">G3</strain>
    </source>
</reference>
<organism evidence="1 2">
    <name type="scientific">Trichomonas vaginalis (strain ATCC PRA-98 / G3)</name>
    <dbReference type="NCBI Taxonomy" id="412133"/>
    <lineage>
        <taxon>Eukaryota</taxon>
        <taxon>Metamonada</taxon>
        <taxon>Parabasalia</taxon>
        <taxon>Trichomonadida</taxon>
        <taxon>Trichomonadidae</taxon>
        <taxon>Trichomonas</taxon>
    </lineage>
</organism>
<evidence type="ECO:0008006" key="3">
    <source>
        <dbReference type="Google" id="ProtNLM"/>
    </source>
</evidence>
<proteinExistence type="predicted"/>
<sequence length="476" mass="54699">MNIQTKDPEAISNGIINIICSSMNGYDCSYLLPDLVDLLFSENINLVILALRALSIASNHSNSCLNKYPNQIKVLLNNEFTRPHMIRTLTDLLTEELYLMIESDIMNLMETADPYIRKLSFTLISKAALKYDIAFNSYSKSVSMCMLDKQYMYLIFQSFSEIIKIRKDYSYELILLLIPAMWDCDYLLFSKICEYLAFCEKHSIIDSFLPMIEARSSDRKFCYAASLLACHLPQNHILRKFISKKLTNHILKLETESDIILYTKALIVTAPRNTKHELIYQFFFQSKSHKIRSLGLILSGMVDKTFKKTVFESIATAIKENDLNFIETVTLLFPIDGISLFELIYSIASVQENWAKEFVAKSLKNMSEDSKKQFLDDIHTITILPTNDIGKQFAIFISENSNSSKDADFLCKSIALNVSDEFNIVFLQSLLYLHDKIHFQGNSEIKNKLQLMTTSVSREVRQLSAELLNIIEQESN</sequence>
<reference evidence="1" key="1">
    <citation type="submission" date="2006-10" db="EMBL/GenBank/DDBJ databases">
        <authorList>
            <person name="Amadeo P."/>
            <person name="Zhao Q."/>
            <person name="Wortman J."/>
            <person name="Fraser-Liggett C."/>
            <person name="Carlton J."/>
        </authorList>
    </citation>
    <scope>NUCLEOTIDE SEQUENCE</scope>
    <source>
        <strain evidence="1">G3</strain>
    </source>
</reference>
<dbReference type="InterPro" id="IPR011989">
    <property type="entry name" value="ARM-like"/>
</dbReference>
<name>A2FVB4_TRIV3</name>
<accession>A2FVB4</accession>
<protein>
    <recommendedName>
        <fullName evidence="3">Clathrin/coatomer adaptor adaptin-like N-terminal domain-containing protein</fullName>
    </recommendedName>
</protein>
<evidence type="ECO:0000313" key="2">
    <source>
        <dbReference type="Proteomes" id="UP000001542"/>
    </source>
</evidence>
<dbReference type="SMR" id="A2FVB4"/>
<dbReference type="InterPro" id="IPR016024">
    <property type="entry name" value="ARM-type_fold"/>
</dbReference>
<dbReference type="RefSeq" id="XP_001304084.1">
    <property type="nucleotide sequence ID" value="XM_001304083.1"/>
</dbReference>
<dbReference type="AlphaFoldDB" id="A2FVB4"/>
<dbReference type="VEuPathDB" id="TrichDB:TVAGG3_0148450"/>
<dbReference type="Gene3D" id="1.25.10.10">
    <property type="entry name" value="Leucine-rich Repeat Variant"/>
    <property type="match status" value="1"/>
</dbReference>
<dbReference type="VEuPathDB" id="TrichDB:TVAG_497950"/>
<gene>
    <name evidence="1" type="ORF">TVAG_497950</name>
</gene>
<dbReference type="EMBL" id="DS114054">
    <property type="protein sequence ID" value="EAX91154.1"/>
    <property type="molecule type" value="Genomic_DNA"/>
</dbReference>
<keyword evidence="2" id="KW-1185">Reference proteome</keyword>
<dbReference type="Proteomes" id="UP000001542">
    <property type="component" value="Unassembled WGS sequence"/>
</dbReference>